<dbReference type="GO" id="GO:0005886">
    <property type="term" value="C:plasma membrane"/>
    <property type="evidence" value="ECO:0007669"/>
    <property type="project" value="UniProtKB-SubCell"/>
</dbReference>
<dbReference type="EMBL" id="CP030032">
    <property type="protein sequence ID" value="AWV89308.1"/>
    <property type="molecule type" value="Genomic_DNA"/>
</dbReference>
<dbReference type="AlphaFoldDB" id="A0A2Z4FKS8"/>
<evidence type="ECO:0000256" key="3">
    <source>
        <dbReference type="ARBA" id="ARBA00022475"/>
    </source>
</evidence>
<evidence type="ECO:0000256" key="2">
    <source>
        <dbReference type="ARBA" id="ARBA00007430"/>
    </source>
</evidence>
<evidence type="ECO:0000313" key="8">
    <source>
        <dbReference type="Proteomes" id="UP000249799"/>
    </source>
</evidence>
<dbReference type="PANTHER" id="PTHR30250:SF10">
    <property type="entry name" value="LIPOPOLYSACCHARIDE BIOSYNTHESIS PROTEIN WZXC"/>
    <property type="match status" value="1"/>
</dbReference>
<evidence type="ECO:0000256" key="1">
    <source>
        <dbReference type="ARBA" id="ARBA00004651"/>
    </source>
</evidence>
<dbReference type="Pfam" id="PF13440">
    <property type="entry name" value="Polysacc_synt_3"/>
    <property type="match status" value="1"/>
</dbReference>
<dbReference type="RefSeq" id="WP_111333708.1">
    <property type="nucleotide sequence ID" value="NZ_CP030032.1"/>
</dbReference>
<comment type="subcellular location">
    <subcellularLocation>
        <location evidence="1">Cell membrane</location>
        <topology evidence="1">Multi-pass membrane protein</topology>
    </subcellularLocation>
</comment>
<keyword evidence="8" id="KW-1185">Reference proteome</keyword>
<reference evidence="7 8" key="1">
    <citation type="submission" date="2018-06" db="EMBL/GenBank/DDBJ databases">
        <title>Lujinxingia sediminis gen. nov. sp. nov., a new facultative anaerobic member of the class Deltaproteobacteria, and proposal of Lujinxingaceae fam. nov.</title>
        <authorList>
            <person name="Guo L.-Y."/>
            <person name="Li C.-M."/>
            <person name="Wang S."/>
            <person name="Du Z.-J."/>
        </authorList>
    </citation>
    <scope>NUCLEOTIDE SEQUENCE [LARGE SCALE GENOMIC DNA]</scope>
    <source>
        <strain evidence="7 8">FA350</strain>
    </source>
</reference>
<dbReference type="KEGG" id="bsed:DN745_08140"/>
<dbReference type="OrthoDB" id="8538786at2"/>
<evidence type="ECO:0000256" key="5">
    <source>
        <dbReference type="ARBA" id="ARBA00022989"/>
    </source>
</evidence>
<keyword evidence="4" id="KW-0812">Transmembrane</keyword>
<dbReference type="InterPro" id="IPR050833">
    <property type="entry name" value="Poly_Biosynth_Transport"/>
</dbReference>
<evidence type="ECO:0000313" key="7">
    <source>
        <dbReference type="EMBL" id="AWV89308.1"/>
    </source>
</evidence>
<proteinExistence type="inferred from homology"/>
<evidence type="ECO:0000256" key="4">
    <source>
        <dbReference type="ARBA" id="ARBA00022692"/>
    </source>
</evidence>
<comment type="similarity">
    <text evidence="2">Belongs to the polysaccharide synthase family.</text>
</comment>
<accession>A0A2Z4FKS8</accession>
<dbReference type="CDD" id="cd13127">
    <property type="entry name" value="MATE_tuaB_like"/>
    <property type="match status" value="1"/>
</dbReference>
<dbReference type="Proteomes" id="UP000249799">
    <property type="component" value="Chromosome"/>
</dbReference>
<keyword evidence="3" id="KW-1003">Cell membrane</keyword>
<dbReference type="PANTHER" id="PTHR30250">
    <property type="entry name" value="PST FAMILY PREDICTED COLANIC ACID TRANSPORTER"/>
    <property type="match status" value="1"/>
</dbReference>
<name>A0A2Z4FKS8_9DELT</name>
<keyword evidence="6" id="KW-0472">Membrane</keyword>
<evidence type="ECO:0000256" key="6">
    <source>
        <dbReference type="ARBA" id="ARBA00023136"/>
    </source>
</evidence>
<organism evidence="7 8">
    <name type="scientific">Bradymonas sediminis</name>
    <dbReference type="NCBI Taxonomy" id="1548548"/>
    <lineage>
        <taxon>Bacteria</taxon>
        <taxon>Deltaproteobacteria</taxon>
        <taxon>Bradymonadales</taxon>
        <taxon>Bradymonadaceae</taxon>
        <taxon>Bradymonas</taxon>
    </lineage>
</organism>
<gene>
    <name evidence="7" type="ORF">DN745_08140</name>
</gene>
<keyword evidence="5" id="KW-1133">Transmembrane helix</keyword>
<protein>
    <submittedName>
        <fullName evidence="7">Lipopolysaccharide biosynthesis protein</fullName>
    </submittedName>
</protein>
<sequence length="508" mass="55510">MSHEKQQKHLDTAHLQKGLERRTVQGGVLTAVAQVAISLLNISATLVLARLLLPEDFGLFGMVIVITGFLDMFKDLGLSMATVQREDITHAQVSKLFWINAGISTGLTAITVALAPLVVWFYDDSRLLPITLALASGFLLSGLGIQHKALLKRQMRFMALAIVDFIAVAMSVGLAIWAAWQGLSYWALLVQQLVMAVVGTIGAWVACRWRPSLPRRDTPIGELLKFGGNLTGFSLINHFSRNLDDILIGKVWGATSLGLYQKAYDILMLPLRQINQPVASVAIPMLSRLVGQPERYRRSYLRILDKLLMITMPLGALMIATADWIVLLVLGENWLPAADIFRALGIGMFTQPIGNTTGWLFISQNRTGHMMRWGIVGSVLSMIAFVAGLPWGAYGVALVYSISGLLIRTPIVIWWVCKEGPVKALDIYRSATPFALSAITSGAALWYLRTQWEFEVIGVGLLVATLITVAVSVATLAALPSGRLALRDLKNVVTMLRKKKSAGDDPAA</sequence>